<dbReference type="EMBL" id="JBHSEH010000012">
    <property type="protein sequence ID" value="MFC4426872.1"/>
    <property type="molecule type" value="Genomic_DNA"/>
</dbReference>
<dbReference type="RefSeq" id="WP_380039798.1">
    <property type="nucleotide sequence ID" value="NZ_JBHSEH010000012.1"/>
</dbReference>
<proteinExistence type="predicted"/>
<keyword evidence="3" id="KW-1185">Reference proteome</keyword>
<organism evidence="2 3">
    <name type="scientific">Deinococcus navajonensis</name>
    <dbReference type="NCBI Taxonomy" id="309884"/>
    <lineage>
        <taxon>Bacteria</taxon>
        <taxon>Thermotogati</taxon>
        <taxon>Deinococcota</taxon>
        <taxon>Deinococci</taxon>
        <taxon>Deinococcales</taxon>
        <taxon>Deinococcaceae</taxon>
        <taxon>Deinococcus</taxon>
    </lineage>
</organism>
<gene>
    <name evidence="2" type="ORF">ACFOZ9_11690</name>
</gene>
<evidence type="ECO:0000313" key="2">
    <source>
        <dbReference type="EMBL" id="MFC4426872.1"/>
    </source>
</evidence>
<name>A0ABV8XQG8_9DEIO</name>
<feature type="region of interest" description="Disordered" evidence="1">
    <location>
        <begin position="80"/>
        <end position="114"/>
    </location>
</feature>
<reference evidence="3" key="1">
    <citation type="journal article" date="2019" name="Int. J. Syst. Evol. Microbiol.">
        <title>The Global Catalogue of Microorganisms (GCM) 10K type strain sequencing project: providing services to taxonomists for standard genome sequencing and annotation.</title>
        <authorList>
            <consortium name="The Broad Institute Genomics Platform"/>
            <consortium name="The Broad Institute Genome Sequencing Center for Infectious Disease"/>
            <person name="Wu L."/>
            <person name="Ma J."/>
        </authorList>
    </citation>
    <scope>NUCLEOTIDE SEQUENCE [LARGE SCALE GENOMIC DNA]</scope>
    <source>
        <strain evidence="3">CCUG 56029</strain>
    </source>
</reference>
<evidence type="ECO:0000256" key="1">
    <source>
        <dbReference type="SAM" id="MobiDB-lite"/>
    </source>
</evidence>
<sequence>MKLLGVTREDFSETMGFYPLSRFRNAWQSWGTHLHLNDFKFEKFRPLEERLFLDGYEVEVFRPEAPEAEWTALHALHLQGQGDAPRNPPTTPASLGAVEWRERSTGKHRSLWRG</sequence>
<accession>A0ABV8XQG8</accession>
<evidence type="ECO:0000313" key="3">
    <source>
        <dbReference type="Proteomes" id="UP001595998"/>
    </source>
</evidence>
<protein>
    <submittedName>
        <fullName evidence="2">Uncharacterized protein</fullName>
    </submittedName>
</protein>
<comment type="caution">
    <text evidence="2">The sequence shown here is derived from an EMBL/GenBank/DDBJ whole genome shotgun (WGS) entry which is preliminary data.</text>
</comment>
<dbReference type="Proteomes" id="UP001595998">
    <property type="component" value="Unassembled WGS sequence"/>
</dbReference>